<proteinExistence type="predicted"/>
<comment type="caution">
    <text evidence="1">The sequence shown here is derived from an EMBL/GenBank/DDBJ whole genome shotgun (WGS) entry which is preliminary data.</text>
</comment>
<dbReference type="EMBL" id="RXLZ01000047">
    <property type="protein sequence ID" value="RTQ87487.1"/>
    <property type="molecule type" value="Genomic_DNA"/>
</dbReference>
<dbReference type="SUPFAM" id="SSF141571">
    <property type="entry name" value="Pentapeptide repeat-like"/>
    <property type="match status" value="1"/>
</dbReference>
<dbReference type="PANTHER" id="PTHR14136:SF17">
    <property type="entry name" value="BTB_POZ DOMAIN-CONTAINING PROTEIN KCTD9"/>
    <property type="match status" value="1"/>
</dbReference>
<reference evidence="1 2" key="1">
    <citation type="submission" date="2018-12" db="EMBL/GenBank/DDBJ databases">
        <authorList>
            <person name="Kartti S."/>
            <person name="Manni A."/>
            <person name="Chemao El Fihri M.W."/>
            <person name="Laamarti M."/>
            <person name="Temsamani L."/>
            <person name="El Jamali J.E."/>
            <person name="Ouadghiri M."/>
            <person name="Ibrahimi A."/>
            <person name="Filati-Maltouf A."/>
        </authorList>
    </citation>
    <scope>NUCLEOTIDE SEQUENCE [LARGE SCALE GENOMIC DNA]</scope>
    <source>
        <strain evidence="1 2">MDMC339</strain>
    </source>
</reference>
<protein>
    <submittedName>
        <fullName evidence="1">Pentapeptide repeat-containing protein</fullName>
    </submittedName>
</protein>
<sequence length="219" mass="24303">MIRKGSMKAYRAQRFAIDQFKGVRMDHATFIDCDFSATDLSGAEFRGCSFHDVQSGKSCNFNSALLKNTLFDRCDLTRCTFRSAVAPALAIVDCRAQEADFRNARFLPIESDGQLLFASRILRSNLSHANFSGVVLDGCHLQGNRWAGAISIGTSFRDALLNDGVFHPFDWSTADFSHADLRGSVLGDLNPREVMLLEVRLDEEQIASMLLRLGIVSPM</sequence>
<dbReference type="InterPro" id="IPR001646">
    <property type="entry name" value="5peptide_repeat"/>
</dbReference>
<dbReference type="PANTHER" id="PTHR14136">
    <property type="entry name" value="BTB_POZ DOMAIN-CONTAINING PROTEIN KCTD9"/>
    <property type="match status" value="1"/>
</dbReference>
<name>A0A3S0HUE9_STEMA</name>
<organism evidence="1 2">
    <name type="scientific">Stenotrophomonas maltophilia</name>
    <name type="common">Pseudomonas maltophilia</name>
    <name type="synonym">Xanthomonas maltophilia</name>
    <dbReference type="NCBI Taxonomy" id="40324"/>
    <lineage>
        <taxon>Bacteria</taxon>
        <taxon>Pseudomonadati</taxon>
        <taxon>Pseudomonadota</taxon>
        <taxon>Gammaproteobacteria</taxon>
        <taxon>Lysobacterales</taxon>
        <taxon>Lysobacteraceae</taxon>
        <taxon>Stenotrophomonas</taxon>
        <taxon>Stenotrophomonas maltophilia group</taxon>
    </lineage>
</organism>
<gene>
    <name evidence="1" type="ORF">EKL94_15445</name>
</gene>
<accession>A0A3S0HUE9</accession>
<dbReference type="AlphaFoldDB" id="A0A3S0HUE9"/>
<dbReference type="Proteomes" id="UP000271705">
    <property type="component" value="Unassembled WGS sequence"/>
</dbReference>
<dbReference type="Gene3D" id="2.160.20.80">
    <property type="entry name" value="E3 ubiquitin-protein ligase SopA"/>
    <property type="match status" value="1"/>
</dbReference>
<dbReference type="InterPro" id="IPR051082">
    <property type="entry name" value="Pentapeptide-BTB/POZ_domain"/>
</dbReference>
<evidence type="ECO:0000313" key="2">
    <source>
        <dbReference type="Proteomes" id="UP000271705"/>
    </source>
</evidence>
<dbReference type="Pfam" id="PF00805">
    <property type="entry name" value="Pentapeptide"/>
    <property type="match status" value="1"/>
</dbReference>
<evidence type="ECO:0000313" key="1">
    <source>
        <dbReference type="EMBL" id="RTQ87487.1"/>
    </source>
</evidence>